<dbReference type="EMBL" id="MH834602">
    <property type="protein sequence ID" value="AYN55903.1"/>
    <property type="molecule type" value="Genomic_DNA"/>
</dbReference>
<evidence type="ECO:0000313" key="1">
    <source>
        <dbReference type="EMBL" id="AYN55903.1"/>
    </source>
</evidence>
<gene>
    <name evidence="1" type="primary">32</name>
    <name evidence="1" type="ORF">PBI_BRAHMS_32</name>
</gene>
<evidence type="ECO:0000313" key="2">
    <source>
        <dbReference type="Proteomes" id="UP000279098"/>
    </source>
</evidence>
<dbReference type="Proteomes" id="UP000279098">
    <property type="component" value="Genome"/>
</dbReference>
<organism evidence="1 2">
    <name type="scientific">Microbacterium phage Brahms</name>
    <dbReference type="NCBI Taxonomy" id="2419973"/>
    <lineage>
        <taxon>Viruses</taxon>
        <taxon>Duplodnaviria</taxon>
        <taxon>Heunggongvirae</taxon>
        <taxon>Uroviricota</taxon>
        <taxon>Caudoviricetes</taxon>
        <taxon>Armstrongvirus</taxon>
        <taxon>Armstrongvirus armstrong</taxon>
    </lineage>
</organism>
<sequence>MNNNTSKKAGMIGTVNPTMDVKVGDLIQVRAIEGRSKKVVAADAVIVEDHGAIVEVLVTHTIKVESVDEIGGNLWCKGPIVETDGGTPLGRVMPAYLGAL</sequence>
<protein>
    <submittedName>
        <fullName evidence="1">Uncharacterized protein</fullName>
    </submittedName>
</protein>
<reference evidence="1 2" key="1">
    <citation type="submission" date="2018-09" db="EMBL/GenBank/DDBJ databases">
        <authorList>
            <person name="Fryberger R.B."/>
            <person name="Stoner T.H."/>
            <person name="Garlena R.A."/>
            <person name="Russell D.A."/>
            <person name="Pope W.H."/>
            <person name="Jacobs-Sera D."/>
            <person name="Hatfull G.F."/>
        </authorList>
    </citation>
    <scope>NUCLEOTIDE SEQUENCE [LARGE SCALE GENOMIC DNA]</scope>
</reference>
<proteinExistence type="predicted"/>
<accession>A0A3G2KA85</accession>
<name>A0A3G2KA85_9CAUD</name>